<keyword evidence="5 8" id="KW-0378">Hydrolase</keyword>
<dbReference type="HAMAP" id="MF_01895">
    <property type="entry name" value="RNase_R"/>
    <property type="match status" value="1"/>
</dbReference>
<evidence type="ECO:0000256" key="5">
    <source>
        <dbReference type="ARBA" id="ARBA00022801"/>
    </source>
</evidence>
<dbReference type="OrthoDB" id="9764149at2"/>
<comment type="function">
    <text evidence="8">3'-5' exoribonuclease that releases 5'-nucleoside monophosphates and is involved in maturation of structured RNAs.</text>
</comment>
<dbReference type="Pfam" id="PF00575">
    <property type="entry name" value="S1"/>
    <property type="match status" value="1"/>
</dbReference>
<keyword evidence="12" id="KW-1185">Reference proteome</keyword>
<comment type="similarity">
    <text evidence="8">Belongs to the RNR ribonuclease family. RNase R subfamily.</text>
</comment>
<evidence type="ECO:0000256" key="9">
    <source>
        <dbReference type="SAM" id="MobiDB-lite"/>
    </source>
</evidence>
<dbReference type="RefSeq" id="WP_147932094.1">
    <property type="nucleotide sequence ID" value="NZ_VOXD01000032.1"/>
</dbReference>
<accession>A0A5C7FN45</accession>
<dbReference type="Gene3D" id="2.40.50.140">
    <property type="entry name" value="Nucleic acid-binding proteins"/>
    <property type="match status" value="2"/>
</dbReference>
<organism evidence="11 12">
    <name type="scientific">Neolewinella aurantiaca</name>
    <dbReference type="NCBI Taxonomy" id="2602767"/>
    <lineage>
        <taxon>Bacteria</taxon>
        <taxon>Pseudomonadati</taxon>
        <taxon>Bacteroidota</taxon>
        <taxon>Saprospiria</taxon>
        <taxon>Saprospirales</taxon>
        <taxon>Lewinellaceae</taxon>
        <taxon>Neolewinella</taxon>
    </lineage>
</organism>
<dbReference type="AlphaFoldDB" id="A0A5C7FN45"/>
<dbReference type="SMART" id="SM00955">
    <property type="entry name" value="RNB"/>
    <property type="match status" value="1"/>
</dbReference>
<dbReference type="GO" id="GO:0003723">
    <property type="term" value="F:RNA binding"/>
    <property type="evidence" value="ECO:0007669"/>
    <property type="project" value="UniProtKB-UniRule"/>
</dbReference>
<dbReference type="InterPro" id="IPR013223">
    <property type="entry name" value="RNase_B_OB_dom"/>
</dbReference>
<keyword evidence="6 8" id="KW-0269">Exonuclease</keyword>
<dbReference type="GO" id="GO:0006402">
    <property type="term" value="P:mRNA catabolic process"/>
    <property type="evidence" value="ECO:0007669"/>
    <property type="project" value="TreeGrafter"/>
</dbReference>
<protein>
    <recommendedName>
        <fullName evidence="8">Ribonuclease R</fullName>
        <shortName evidence="8">RNase R</shortName>
        <ecNumber evidence="8">3.1.13.1</ecNumber>
    </recommendedName>
</protein>
<dbReference type="Proteomes" id="UP000321907">
    <property type="component" value="Unassembled WGS sequence"/>
</dbReference>
<evidence type="ECO:0000256" key="6">
    <source>
        <dbReference type="ARBA" id="ARBA00022839"/>
    </source>
</evidence>
<feature type="compositionally biased region" description="Basic residues" evidence="9">
    <location>
        <begin position="788"/>
        <end position="799"/>
    </location>
</feature>
<evidence type="ECO:0000259" key="10">
    <source>
        <dbReference type="PROSITE" id="PS50126"/>
    </source>
</evidence>
<evidence type="ECO:0000256" key="8">
    <source>
        <dbReference type="HAMAP-Rule" id="MF_01895"/>
    </source>
</evidence>
<keyword evidence="3 8" id="KW-0963">Cytoplasm</keyword>
<dbReference type="InterPro" id="IPR011805">
    <property type="entry name" value="RNase_R"/>
</dbReference>
<dbReference type="InterPro" id="IPR004476">
    <property type="entry name" value="RNase_II/RNase_R"/>
</dbReference>
<dbReference type="InterPro" id="IPR022966">
    <property type="entry name" value="RNase_II/R_CS"/>
</dbReference>
<evidence type="ECO:0000256" key="2">
    <source>
        <dbReference type="ARBA" id="ARBA00004496"/>
    </source>
</evidence>
<comment type="caution">
    <text evidence="11">The sequence shown here is derived from an EMBL/GenBank/DDBJ whole genome shotgun (WGS) entry which is preliminary data.</text>
</comment>
<dbReference type="InterPro" id="IPR012340">
    <property type="entry name" value="NA-bd_OB-fold"/>
</dbReference>
<dbReference type="NCBIfam" id="TIGR02063">
    <property type="entry name" value="RNase_R"/>
    <property type="match status" value="1"/>
</dbReference>
<dbReference type="InterPro" id="IPR050180">
    <property type="entry name" value="RNR_Ribonuclease"/>
</dbReference>
<feature type="region of interest" description="Disordered" evidence="9">
    <location>
        <begin position="732"/>
        <end position="799"/>
    </location>
</feature>
<dbReference type="Pfam" id="PF00773">
    <property type="entry name" value="RNB"/>
    <property type="match status" value="1"/>
</dbReference>
<dbReference type="InterPro" id="IPR040476">
    <property type="entry name" value="CSD2"/>
</dbReference>
<evidence type="ECO:0000256" key="1">
    <source>
        <dbReference type="ARBA" id="ARBA00001849"/>
    </source>
</evidence>
<comment type="catalytic activity">
    <reaction evidence="1 8">
        <text>Exonucleolytic cleavage in the 3'- to 5'-direction to yield nucleoside 5'-phosphates.</text>
        <dbReference type="EC" id="3.1.13.1"/>
    </reaction>
</comment>
<dbReference type="Pfam" id="PF08206">
    <property type="entry name" value="OB_RNB"/>
    <property type="match status" value="1"/>
</dbReference>
<comment type="subcellular location">
    <subcellularLocation>
        <location evidence="2 8">Cytoplasm</location>
    </subcellularLocation>
</comment>
<gene>
    <name evidence="8 11" type="primary">rnr</name>
    <name evidence="11" type="ORF">FUA23_17675</name>
</gene>
<sequence length="799" mass="89803">MSRKKIKGSKLKASDLRSALLKELKSNARKQFNPKQLIRKLKIKNSQDSVKAALSKLVSDGLVRENGDYKFQAIKNIQEKTSKTYAEGVVDMTRSGSAFIVLDGDQDDVFVTNRRLGNAQDGDKVKIRTWTPTGRRKPEGEVVEVLERSVTHFVGKLMIHEKYAEVVVKQPGDATLAVAVHRAELIGGENNDQVVVKILDWEPNRFGQISGKITAVLGEEGSSEIAMQSILINNGFQITFPEEVIAESEALPSEISPMEINIRRDMRDITTFTIDPLTAKDFDDALSIRTLESGEIEVGIHIADVSHYVRPGSALDKEAAARTTSVYLVDRVCPMLPERISNELCSLRPHEDKLSYSAVFNMHPKTFKITQRWFGATVIHSDRRFTYEEAQEVLDTKSGDFCDELLQLDKISKVLRKERFKHGAIDFATNEVRFKLDEDGTPLEVYVKERIDTNMLIEDFMLLANKEVATFMVKKAERLKEVIPFVFRVHDEPNMEKVIELAAFAEALGYKMDLRTPQSIAKSYTELLAKAAEDPMVKMLSPIAIRTMAKAIYTTENIGHYGLGFENYTHFTSPIRRYADVLVHRILDENLEKGSLYKMNPTKLEEICKHISAQEKKATTAERESIKYKQTEFMLDNVGEEFDGIINGMADFGVFVELTANYVEGMISYDDMDEPYDISSGKLYITGRKTGKRLKMGDSVRIRVKKVDMERRRIDMELIDVLEVHGTEADLAAPDKGAAGGSRKKYDKGSAAGAKTGRRSSGRRTGNTAKASSSRRGKAKSSLGSPKPARKQRTPRKKK</sequence>
<evidence type="ECO:0000256" key="7">
    <source>
        <dbReference type="ARBA" id="ARBA00022884"/>
    </source>
</evidence>
<dbReference type="InterPro" id="IPR001900">
    <property type="entry name" value="RNase_II/R"/>
</dbReference>
<dbReference type="SMART" id="SM00316">
    <property type="entry name" value="S1"/>
    <property type="match status" value="1"/>
</dbReference>
<dbReference type="GO" id="GO:0005829">
    <property type="term" value="C:cytosol"/>
    <property type="evidence" value="ECO:0007669"/>
    <property type="project" value="TreeGrafter"/>
</dbReference>
<dbReference type="PROSITE" id="PS01175">
    <property type="entry name" value="RIBONUCLEASE_II"/>
    <property type="match status" value="1"/>
</dbReference>
<dbReference type="PANTHER" id="PTHR23355:SF9">
    <property type="entry name" value="DIS3-LIKE EXONUCLEASE 2"/>
    <property type="match status" value="1"/>
</dbReference>
<keyword evidence="7 8" id="KW-0694">RNA-binding</keyword>
<keyword evidence="4 8" id="KW-0540">Nuclease</keyword>
<evidence type="ECO:0000256" key="3">
    <source>
        <dbReference type="ARBA" id="ARBA00022490"/>
    </source>
</evidence>
<evidence type="ECO:0000313" key="12">
    <source>
        <dbReference type="Proteomes" id="UP000321907"/>
    </source>
</evidence>
<evidence type="ECO:0000313" key="11">
    <source>
        <dbReference type="EMBL" id="TXF87760.1"/>
    </source>
</evidence>
<evidence type="ECO:0000256" key="4">
    <source>
        <dbReference type="ARBA" id="ARBA00022722"/>
    </source>
</evidence>
<dbReference type="PROSITE" id="PS50126">
    <property type="entry name" value="S1"/>
    <property type="match status" value="1"/>
</dbReference>
<dbReference type="EMBL" id="VOXD01000032">
    <property type="protein sequence ID" value="TXF87760.1"/>
    <property type="molecule type" value="Genomic_DNA"/>
</dbReference>
<reference evidence="11 12" key="1">
    <citation type="submission" date="2019-08" db="EMBL/GenBank/DDBJ databases">
        <title>Lewinella sp. strain SSH13 Genome sequencing and assembly.</title>
        <authorList>
            <person name="Kim I."/>
        </authorList>
    </citation>
    <scope>NUCLEOTIDE SEQUENCE [LARGE SCALE GENOMIC DNA]</scope>
    <source>
        <strain evidence="11 12">SSH13</strain>
    </source>
</reference>
<feature type="domain" description="S1 motif" evidence="10">
    <location>
        <begin position="639"/>
        <end position="719"/>
    </location>
</feature>
<dbReference type="PANTHER" id="PTHR23355">
    <property type="entry name" value="RIBONUCLEASE"/>
    <property type="match status" value="1"/>
</dbReference>
<dbReference type="InterPro" id="IPR003029">
    <property type="entry name" value="S1_domain"/>
</dbReference>
<dbReference type="GO" id="GO:0008859">
    <property type="term" value="F:exoribonuclease II activity"/>
    <property type="evidence" value="ECO:0007669"/>
    <property type="project" value="UniProtKB-UniRule"/>
</dbReference>
<dbReference type="SUPFAM" id="SSF50249">
    <property type="entry name" value="Nucleic acid-binding proteins"/>
    <property type="match status" value="4"/>
</dbReference>
<name>A0A5C7FN45_9BACT</name>
<dbReference type="EC" id="3.1.13.1" evidence="8"/>
<dbReference type="Pfam" id="PF17876">
    <property type="entry name" value="CSD2"/>
    <property type="match status" value="1"/>
</dbReference>
<dbReference type="CDD" id="cd04471">
    <property type="entry name" value="S1_RNase_R"/>
    <property type="match status" value="1"/>
</dbReference>
<feature type="compositionally biased region" description="Low complexity" evidence="9">
    <location>
        <begin position="763"/>
        <end position="772"/>
    </location>
</feature>
<proteinExistence type="inferred from homology"/>
<dbReference type="NCBIfam" id="TIGR00358">
    <property type="entry name" value="3_prime_RNase"/>
    <property type="match status" value="1"/>
</dbReference>